<feature type="chain" id="PRO_5009289711" evidence="2">
    <location>
        <begin position="28"/>
        <end position="579"/>
    </location>
</feature>
<dbReference type="RefSeq" id="WP_103932838.1">
    <property type="nucleotide sequence ID" value="NZ_FNVA01000003.1"/>
</dbReference>
<dbReference type="PROSITE" id="PS51257">
    <property type="entry name" value="PROKAR_LIPOPROTEIN"/>
    <property type="match status" value="1"/>
</dbReference>
<evidence type="ECO:0000313" key="4">
    <source>
        <dbReference type="Proteomes" id="UP000236728"/>
    </source>
</evidence>
<dbReference type="InterPro" id="IPR007312">
    <property type="entry name" value="Phosphoesterase"/>
</dbReference>
<organism evidence="3 4">
    <name type="scientific">Bryocella elongata</name>
    <dbReference type="NCBI Taxonomy" id="863522"/>
    <lineage>
        <taxon>Bacteria</taxon>
        <taxon>Pseudomonadati</taxon>
        <taxon>Acidobacteriota</taxon>
        <taxon>Terriglobia</taxon>
        <taxon>Terriglobales</taxon>
        <taxon>Acidobacteriaceae</taxon>
        <taxon>Bryocella</taxon>
    </lineage>
</organism>
<protein>
    <submittedName>
        <fullName evidence="3">Phospholipase C</fullName>
    </submittedName>
</protein>
<feature type="signal peptide" evidence="2">
    <location>
        <begin position="1"/>
        <end position="27"/>
    </location>
</feature>
<dbReference type="PANTHER" id="PTHR31956">
    <property type="entry name" value="NON-SPECIFIC PHOSPHOLIPASE C4-RELATED"/>
    <property type="match status" value="1"/>
</dbReference>
<dbReference type="InterPro" id="IPR017850">
    <property type="entry name" value="Alkaline_phosphatase_core_sf"/>
</dbReference>
<sequence>MRQLYAPLSFAVVLLLAGCGATPLPSAYVPPTTPAVVPTTAQAAIKHVVVIFGENISFDHYFGTYPNAANTGGTTFTAASGTPTNISNYVTSPTLLTANPNLNAANLVTASNSVPSNPFRLGPNQAATGDQDHNYGPEQVAFDGGKMDLFPLSVGVPDTAALVNETAAPGTAGTNALTMGYYDGNTVTAMWNYAQHFSMNDHSFGTTFGASTQGAINLISGQTNGAKVILSGAASGTIADGQGGLTLIGDEDPAYDVCSSSSATVQMTGKNIGDLMNAAGVTWGFFEGGFNLTLTNANNGAVIASGTGCLPGEAAGSRATGAVNIPGNPLKADYIPHHQPFQYYASTANPAHNRPASTAAIGTAADTGTGATQANHQYDILDFNAALAAGNLPAVSFLKAPGYQDGHAGYSDPLDEQTFVVNEINAIEASSFWANTAIIIAYDDSDGWYDHLNSILNGSQTTADAAFCNVAPTLAGVTSTAPVQGRCGYGPRLPLLVISPWAKTNYIDNTVTDQSSISRFIEDVFLGSARIGGGSYDASAGTLMNMFNFSNVAAPPSPTPLFLSPSTGAVCSPSTAACK</sequence>
<keyword evidence="2" id="KW-0732">Signal</keyword>
<dbReference type="GO" id="GO:0042578">
    <property type="term" value="F:phosphoric ester hydrolase activity"/>
    <property type="evidence" value="ECO:0007669"/>
    <property type="project" value="UniProtKB-ARBA"/>
</dbReference>
<evidence type="ECO:0000313" key="3">
    <source>
        <dbReference type="EMBL" id="SEG13605.1"/>
    </source>
</evidence>
<evidence type="ECO:0000256" key="2">
    <source>
        <dbReference type="SAM" id="SignalP"/>
    </source>
</evidence>
<dbReference type="Proteomes" id="UP000236728">
    <property type="component" value="Unassembled WGS sequence"/>
</dbReference>
<dbReference type="OrthoDB" id="9770871at2"/>
<keyword evidence="4" id="KW-1185">Reference proteome</keyword>
<reference evidence="3 4" key="1">
    <citation type="submission" date="2016-10" db="EMBL/GenBank/DDBJ databases">
        <authorList>
            <person name="de Groot N.N."/>
        </authorList>
    </citation>
    <scope>NUCLEOTIDE SEQUENCE [LARGE SCALE GENOMIC DNA]</scope>
    <source>
        <strain evidence="3 4">DSM 22489</strain>
    </source>
</reference>
<proteinExistence type="predicted"/>
<dbReference type="PANTHER" id="PTHR31956:SF1">
    <property type="entry name" value="NON-SPECIFIC PHOSPHOLIPASE C1"/>
    <property type="match status" value="1"/>
</dbReference>
<dbReference type="EMBL" id="FNVA01000003">
    <property type="protein sequence ID" value="SEG13605.1"/>
    <property type="molecule type" value="Genomic_DNA"/>
</dbReference>
<dbReference type="Pfam" id="PF04185">
    <property type="entry name" value="Phosphoesterase"/>
    <property type="match status" value="1"/>
</dbReference>
<dbReference type="CDD" id="cd16013">
    <property type="entry name" value="AcpA"/>
    <property type="match status" value="1"/>
</dbReference>
<dbReference type="Gene3D" id="3.40.720.10">
    <property type="entry name" value="Alkaline Phosphatase, subunit A"/>
    <property type="match status" value="2"/>
</dbReference>
<evidence type="ECO:0000256" key="1">
    <source>
        <dbReference type="ARBA" id="ARBA00022801"/>
    </source>
</evidence>
<accession>A0A1H5XQ44</accession>
<gene>
    <name evidence="3" type="ORF">SAMN05421819_1911</name>
</gene>
<name>A0A1H5XQ44_9BACT</name>
<keyword evidence="1" id="KW-0378">Hydrolase</keyword>
<dbReference type="AlphaFoldDB" id="A0A1H5XQ44"/>